<reference evidence="4" key="1">
    <citation type="submission" date="2025-08" db="UniProtKB">
        <authorList>
            <consortium name="RefSeq"/>
        </authorList>
    </citation>
    <scope>IDENTIFICATION</scope>
    <source>
        <tissue evidence="4">Muscle</tissue>
    </source>
</reference>
<dbReference type="Gene3D" id="1.25.70.10">
    <property type="entry name" value="Transcription termination factor 3, mitochondrial"/>
    <property type="match status" value="1"/>
</dbReference>
<dbReference type="RefSeq" id="XP_033344085.1">
    <property type="nucleotide sequence ID" value="XM_033488194.1"/>
</dbReference>
<evidence type="ECO:0000313" key="4">
    <source>
        <dbReference type="RefSeq" id="XP_033344085.1"/>
    </source>
</evidence>
<sequence length="533" mass="63642">MLSQRFATKYVIKQFGKLISPFSTQIKIDDILTTYLKLDNNTIETLHEYEKKSKIKKISKNRLVRNCITLRDLDIKLEKNEYLLQCLMLDPKLLKNRILVLKEMGIDSVDLSHIRRFSTLMHKSVHQFKKLHGISSSQSIMRTLFSNVGIKVDIPDQKMLKKESRMRIGNYYQLCVVYHKIYHMKLHDELFYKQKKIKYLSLTEMSRTLDVLKHKCQFDIEFLKQHLYLLNVDVDNVEQFLNEFKYLKINNKNIIDIIRIFPRILLRDASEIKELLQIFQNFGIPHESLYAIMKGLKIRKDTFLRRYISMENNLELAVWLKHPRVLVMIYFYKVIINRLTYMKHLNFTNNANINTYLSNKEFFSRFLEGDTHAATRKYLAYILRKELGHDKVHVLSSIRRHTYWKNISLARINETIQYLKKHFSIDDICKNIQIILYSMSTIDNTLNLLYKECSLQDGYNYTPTQYLALCLYKLEQKHHFSGDGVWQDKMSVFKPNVLQDVYELDQLVDHINYGCNEVINLNEAAWLEHLLQY</sequence>
<dbReference type="SMART" id="SM00733">
    <property type="entry name" value="Mterf"/>
    <property type="match status" value="4"/>
</dbReference>
<dbReference type="GO" id="GO:0005759">
    <property type="term" value="C:mitochondrial matrix"/>
    <property type="evidence" value="ECO:0007669"/>
    <property type="project" value="TreeGrafter"/>
</dbReference>
<organism evidence="3 4">
    <name type="scientific">Bombus vosnesenskii</name>
    <dbReference type="NCBI Taxonomy" id="207650"/>
    <lineage>
        <taxon>Eukaryota</taxon>
        <taxon>Metazoa</taxon>
        <taxon>Ecdysozoa</taxon>
        <taxon>Arthropoda</taxon>
        <taxon>Hexapoda</taxon>
        <taxon>Insecta</taxon>
        <taxon>Pterygota</taxon>
        <taxon>Neoptera</taxon>
        <taxon>Endopterygota</taxon>
        <taxon>Hymenoptera</taxon>
        <taxon>Apocrita</taxon>
        <taxon>Aculeata</taxon>
        <taxon>Apoidea</taxon>
        <taxon>Anthophila</taxon>
        <taxon>Apidae</taxon>
        <taxon>Bombus</taxon>
        <taxon>Pyrobombus</taxon>
    </lineage>
</organism>
<gene>
    <name evidence="4" type="primary">LOC117230597</name>
</gene>
<proteinExistence type="inferred from homology"/>
<accession>A0A6J3JVG0</accession>
<dbReference type="Proteomes" id="UP000504631">
    <property type="component" value="Unplaced"/>
</dbReference>
<dbReference type="GO" id="GO:0003676">
    <property type="term" value="F:nucleic acid binding"/>
    <property type="evidence" value="ECO:0007669"/>
    <property type="project" value="InterPro"/>
</dbReference>
<evidence type="ECO:0000256" key="1">
    <source>
        <dbReference type="ARBA" id="ARBA00007692"/>
    </source>
</evidence>
<name>A0A6J3JVG0_9HYME</name>
<dbReference type="KEGG" id="bvk:117230597"/>
<dbReference type="PANTHER" id="PTHR15437">
    <property type="entry name" value="TRANSCRIPTION TERMINATION FACTOR, MITOCHONDRIAL"/>
    <property type="match status" value="1"/>
</dbReference>
<dbReference type="GeneID" id="117230597"/>
<keyword evidence="2" id="KW-0809">Transit peptide</keyword>
<protein>
    <submittedName>
        <fullName evidence="4">Transcription termination factor 5, mitochondrial</fullName>
    </submittedName>
</protein>
<keyword evidence="3" id="KW-1185">Reference proteome</keyword>
<dbReference type="AlphaFoldDB" id="A0A6J3JVG0"/>
<dbReference type="CTD" id="42182"/>
<dbReference type="PANTHER" id="PTHR15437:SF7">
    <property type="entry name" value="TRANSCRIPTION TERMINATION FACTOR 5, MITOCHONDRIAL"/>
    <property type="match status" value="1"/>
</dbReference>
<evidence type="ECO:0000256" key="2">
    <source>
        <dbReference type="ARBA" id="ARBA00022946"/>
    </source>
</evidence>
<evidence type="ECO:0000313" key="3">
    <source>
        <dbReference type="Proteomes" id="UP000504631"/>
    </source>
</evidence>
<dbReference type="GO" id="GO:0006393">
    <property type="term" value="P:termination of mitochondrial transcription"/>
    <property type="evidence" value="ECO:0007669"/>
    <property type="project" value="TreeGrafter"/>
</dbReference>
<comment type="similarity">
    <text evidence="1">Belongs to the mTERF family.</text>
</comment>
<dbReference type="InterPro" id="IPR038538">
    <property type="entry name" value="MTERF_sf"/>
</dbReference>
<dbReference type="InterPro" id="IPR003690">
    <property type="entry name" value="MTERF"/>
</dbReference>